<feature type="non-terminal residue" evidence="7">
    <location>
        <position position="1"/>
    </location>
</feature>
<reference evidence="7" key="1">
    <citation type="submission" date="2021-02" db="EMBL/GenBank/DDBJ databases">
        <authorList>
            <person name="Nowell W R."/>
        </authorList>
    </citation>
    <scope>NUCLEOTIDE SEQUENCE</scope>
</reference>
<feature type="non-terminal residue" evidence="7">
    <location>
        <position position="120"/>
    </location>
</feature>
<dbReference type="EMBL" id="CAJOBB010019923">
    <property type="protein sequence ID" value="CAF4363154.1"/>
    <property type="molecule type" value="Genomic_DNA"/>
</dbReference>
<keyword evidence="2" id="KW-0812">Transmembrane</keyword>
<dbReference type="InterPro" id="IPR037725">
    <property type="entry name" value="C2F_Ferlin"/>
</dbReference>
<dbReference type="InterPro" id="IPR037721">
    <property type="entry name" value="Ferlin"/>
</dbReference>
<name>A0A820LVV6_9BILA</name>
<dbReference type="AlphaFoldDB" id="A0A820LVV6"/>
<dbReference type="GO" id="GO:0061025">
    <property type="term" value="P:membrane fusion"/>
    <property type="evidence" value="ECO:0007669"/>
    <property type="project" value="TreeGrafter"/>
</dbReference>
<dbReference type="CDD" id="cd08374">
    <property type="entry name" value="C2F_Ferlin"/>
    <property type="match status" value="1"/>
</dbReference>
<dbReference type="PROSITE" id="PS50004">
    <property type="entry name" value="C2"/>
    <property type="match status" value="1"/>
</dbReference>
<comment type="subcellular location">
    <subcellularLocation>
        <location evidence="1">Membrane</location>
        <topology evidence="1">Single-pass membrane protein</topology>
    </subcellularLocation>
</comment>
<dbReference type="PANTHER" id="PTHR12546">
    <property type="entry name" value="FER-1-LIKE"/>
    <property type="match status" value="1"/>
</dbReference>
<proteinExistence type="predicted"/>
<evidence type="ECO:0000259" key="6">
    <source>
        <dbReference type="PROSITE" id="PS50004"/>
    </source>
</evidence>
<evidence type="ECO:0000313" key="8">
    <source>
        <dbReference type="Proteomes" id="UP000663868"/>
    </source>
</evidence>
<accession>A0A820LVV6</accession>
<sequence length="120" mass="13990">YVLRCIVWNTSDVILQETSITGEKMSDIDVKGWMSGNEDDVQKTDIHYRSMDGEGNFNWRFVYDFLYLPAERCISVKKKEYFWSYDATELAIPPVLNLQVWDNDKFSADDFLGALTLDLN</sequence>
<dbReference type="Proteomes" id="UP000663868">
    <property type="component" value="Unassembled WGS sequence"/>
</dbReference>
<protein>
    <recommendedName>
        <fullName evidence="6">C2 domain-containing protein</fullName>
    </recommendedName>
</protein>
<evidence type="ECO:0000256" key="2">
    <source>
        <dbReference type="ARBA" id="ARBA00022692"/>
    </source>
</evidence>
<evidence type="ECO:0000256" key="4">
    <source>
        <dbReference type="ARBA" id="ARBA00022989"/>
    </source>
</evidence>
<dbReference type="InterPro" id="IPR000008">
    <property type="entry name" value="C2_dom"/>
</dbReference>
<evidence type="ECO:0000256" key="3">
    <source>
        <dbReference type="ARBA" id="ARBA00022737"/>
    </source>
</evidence>
<evidence type="ECO:0000313" key="7">
    <source>
        <dbReference type="EMBL" id="CAF4363154.1"/>
    </source>
</evidence>
<dbReference type="GO" id="GO:0007009">
    <property type="term" value="P:plasma membrane organization"/>
    <property type="evidence" value="ECO:0007669"/>
    <property type="project" value="TreeGrafter"/>
</dbReference>
<gene>
    <name evidence="7" type="ORF">KXQ929_LOCUS48933</name>
</gene>
<dbReference type="Pfam" id="PF00168">
    <property type="entry name" value="C2"/>
    <property type="match status" value="1"/>
</dbReference>
<keyword evidence="4" id="KW-1133">Transmembrane helix</keyword>
<keyword evidence="3" id="KW-0677">Repeat</keyword>
<dbReference type="SUPFAM" id="SSF49562">
    <property type="entry name" value="C2 domain (Calcium/lipid-binding domain, CaLB)"/>
    <property type="match status" value="1"/>
</dbReference>
<dbReference type="PANTHER" id="PTHR12546:SF33">
    <property type="entry name" value="SPERM VESICLE FUSION PROTEIN FER-1"/>
    <property type="match status" value="1"/>
</dbReference>
<keyword evidence="5" id="KW-0472">Membrane</keyword>
<dbReference type="Gene3D" id="2.60.40.150">
    <property type="entry name" value="C2 domain"/>
    <property type="match status" value="1"/>
</dbReference>
<comment type="caution">
    <text evidence="7">The sequence shown here is derived from an EMBL/GenBank/DDBJ whole genome shotgun (WGS) entry which is preliminary data.</text>
</comment>
<dbReference type="GO" id="GO:0016020">
    <property type="term" value="C:membrane"/>
    <property type="evidence" value="ECO:0007669"/>
    <property type="project" value="UniProtKB-SubCell"/>
</dbReference>
<evidence type="ECO:0000256" key="5">
    <source>
        <dbReference type="ARBA" id="ARBA00023136"/>
    </source>
</evidence>
<feature type="domain" description="C2" evidence="6">
    <location>
        <begin position="1"/>
        <end position="120"/>
    </location>
</feature>
<evidence type="ECO:0000256" key="1">
    <source>
        <dbReference type="ARBA" id="ARBA00004167"/>
    </source>
</evidence>
<organism evidence="7 8">
    <name type="scientific">Adineta steineri</name>
    <dbReference type="NCBI Taxonomy" id="433720"/>
    <lineage>
        <taxon>Eukaryota</taxon>
        <taxon>Metazoa</taxon>
        <taxon>Spiralia</taxon>
        <taxon>Gnathifera</taxon>
        <taxon>Rotifera</taxon>
        <taxon>Eurotatoria</taxon>
        <taxon>Bdelloidea</taxon>
        <taxon>Adinetida</taxon>
        <taxon>Adinetidae</taxon>
        <taxon>Adineta</taxon>
    </lineage>
</organism>
<dbReference type="InterPro" id="IPR035892">
    <property type="entry name" value="C2_domain_sf"/>
</dbReference>